<dbReference type="OrthoDB" id="1494534at2"/>
<protein>
    <submittedName>
        <fullName evidence="1">Uncharacterized protein</fullName>
    </submittedName>
</protein>
<dbReference type="EMBL" id="PXOT01000010">
    <property type="protein sequence ID" value="PSG94486.1"/>
    <property type="molecule type" value="Genomic_DNA"/>
</dbReference>
<comment type="caution">
    <text evidence="1">The sequence shown here is derived from an EMBL/GenBank/DDBJ whole genome shotgun (WGS) entry which is preliminary data.</text>
</comment>
<evidence type="ECO:0000313" key="1">
    <source>
        <dbReference type="EMBL" id="PSG94486.1"/>
    </source>
</evidence>
<evidence type="ECO:0000313" key="2">
    <source>
        <dbReference type="Proteomes" id="UP000238430"/>
    </source>
</evidence>
<dbReference type="AlphaFoldDB" id="A0A2T1NNN0"/>
<keyword evidence="2" id="KW-1185">Reference proteome</keyword>
<organism evidence="1 2">
    <name type="scientific">Mesoflavibacter zeaxanthinifaciens subsp. sabulilitoris</name>
    <dbReference type="NCBI Taxonomy" id="1520893"/>
    <lineage>
        <taxon>Bacteria</taxon>
        <taxon>Pseudomonadati</taxon>
        <taxon>Bacteroidota</taxon>
        <taxon>Flavobacteriia</taxon>
        <taxon>Flavobacteriales</taxon>
        <taxon>Flavobacteriaceae</taxon>
        <taxon>Mesoflavibacter</taxon>
    </lineage>
</organism>
<gene>
    <name evidence="1" type="ORF">C7H61_00705</name>
</gene>
<name>A0A2T1NNN0_9FLAO</name>
<sequence>MYYESRINQIKEISNLSIQEQIECIKSLGIGKAIKIDNIIWVNDETPHGTGGYEAAVLIEKDSNYYQFESITIPWCSDEDIEEFINDFKNESIINKKYYFNIDKATPKNLNNKESLNWFICACCGKGFKSTIKIQSQYDQDAGFGYCSDC</sequence>
<proteinExistence type="predicted"/>
<accession>A0A2T1NNN0</accession>
<reference evidence="1 2" key="1">
    <citation type="submission" date="2018-03" db="EMBL/GenBank/DDBJ databases">
        <title>Mesoflavibacter sp. HG37 and Mesoflavibacter sp. HG96 sp.nov., two marine bacteria isolated from seawater of Western Pacific Ocean.</title>
        <authorList>
            <person name="Cheng H."/>
            <person name="Wu Y.-H."/>
            <person name="Guo L.-L."/>
            <person name="Xu X.-W."/>
        </authorList>
    </citation>
    <scope>NUCLEOTIDE SEQUENCE [LARGE SCALE GENOMIC DNA]</scope>
    <source>
        <strain evidence="1 2">KCTC 42117</strain>
    </source>
</reference>
<dbReference type="RefSeq" id="WP_106676243.1">
    <property type="nucleotide sequence ID" value="NZ_JACHWV010000010.1"/>
</dbReference>
<dbReference type="Proteomes" id="UP000238430">
    <property type="component" value="Unassembled WGS sequence"/>
</dbReference>